<name>D3B235_HETP5</name>
<dbReference type="OMA" id="HYNESKE"/>
<gene>
    <name evidence="2" type="ORF">PPL_02362</name>
</gene>
<dbReference type="GeneID" id="31357887"/>
<evidence type="ECO:0000313" key="2">
    <source>
        <dbReference type="EMBL" id="EFA85359.1"/>
    </source>
</evidence>
<keyword evidence="1" id="KW-1133">Transmembrane helix</keyword>
<evidence type="ECO:0000313" key="3">
    <source>
        <dbReference type="Proteomes" id="UP000001396"/>
    </source>
</evidence>
<feature type="transmembrane region" description="Helical" evidence="1">
    <location>
        <begin position="13"/>
        <end position="35"/>
    </location>
</feature>
<dbReference type="RefSeq" id="XP_020437468.1">
    <property type="nucleotide sequence ID" value="XM_020573351.1"/>
</dbReference>
<reference evidence="2 3" key="1">
    <citation type="journal article" date="2011" name="Genome Res.">
        <title>Phylogeny-wide analysis of social amoeba genomes highlights ancient origins for complex intercellular communication.</title>
        <authorList>
            <person name="Heidel A.J."/>
            <person name="Lawal H.M."/>
            <person name="Felder M."/>
            <person name="Schilde C."/>
            <person name="Helps N.R."/>
            <person name="Tunggal B."/>
            <person name="Rivero F."/>
            <person name="John U."/>
            <person name="Schleicher M."/>
            <person name="Eichinger L."/>
            <person name="Platzer M."/>
            <person name="Noegel A.A."/>
            <person name="Schaap P."/>
            <person name="Gloeckner G."/>
        </authorList>
    </citation>
    <scope>NUCLEOTIDE SEQUENCE [LARGE SCALE GENOMIC DNA]</scope>
    <source>
        <strain evidence="3">ATCC 26659 / Pp 5 / PN500</strain>
    </source>
</reference>
<dbReference type="Proteomes" id="UP000001396">
    <property type="component" value="Unassembled WGS sequence"/>
</dbReference>
<accession>D3B235</accession>
<keyword evidence="1" id="KW-0812">Transmembrane</keyword>
<keyword evidence="1" id="KW-0472">Membrane</keyword>
<protein>
    <submittedName>
        <fullName evidence="2">Uncharacterized protein</fullName>
    </submittedName>
</protein>
<dbReference type="AlphaFoldDB" id="D3B235"/>
<dbReference type="EMBL" id="ADBJ01000008">
    <property type="protein sequence ID" value="EFA85359.1"/>
    <property type="molecule type" value="Genomic_DNA"/>
</dbReference>
<keyword evidence="3" id="KW-1185">Reference proteome</keyword>
<evidence type="ECO:0000256" key="1">
    <source>
        <dbReference type="SAM" id="Phobius"/>
    </source>
</evidence>
<sequence length="258" mass="29158">MQSSLSTLNISKLISTGLPSLLLASSALYIGYSLYQRKQTDDNLKKNIYIEPIIDSLLDHFKQQQQQQQQPIDNNNTIDIILIHDNEIDNELIDEIAQKLYKSFTASGSNVYREWLNRMNKTVSVFSITKEEFVHYNQYNANRTSITAIVNIESSYPTSITTQLSLCSKSAKLLLLNHPFITIFNHKISTSDNKNTSTTNNNTDIELPLNTSEIQTIYNLSGFSNVKITQFVNGHPMTLLTSTSPNWKVGVSDTIKLS</sequence>
<comment type="caution">
    <text evidence="2">The sequence shown here is derived from an EMBL/GenBank/DDBJ whole genome shotgun (WGS) entry which is preliminary data.</text>
</comment>
<dbReference type="InParanoid" id="D3B235"/>
<organism evidence="2 3">
    <name type="scientific">Heterostelium pallidum (strain ATCC 26659 / Pp 5 / PN500)</name>
    <name type="common">Cellular slime mold</name>
    <name type="synonym">Polysphondylium pallidum</name>
    <dbReference type="NCBI Taxonomy" id="670386"/>
    <lineage>
        <taxon>Eukaryota</taxon>
        <taxon>Amoebozoa</taxon>
        <taxon>Evosea</taxon>
        <taxon>Eumycetozoa</taxon>
        <taxon>Dictyostelia</taxon>
        <taxon>Acytosteliales</taxon>
        <taxon>Acytosteliaceae</taxon>
        <taxon>Heterostelium</taxon>
    </lineage>
</organism>
<proteinExistence type="predicted"/>